<comment type="similarity">
    <text evidence="2 5">Belongs to the dTDP-4-dehydrorhamnose reductase family.</text>
</comment>
<comment type="function">
    <text evidence="5">Catalyzes the reduction of dTDP-6-deoxy-L-lyxo-4-hexulose to yield dTDP-L-rhamnose.</text>
</comment>
<dbReference type="SUPFAM" id="SSF51735">
    <property type="entry name" value="NAD(P)-binding Rossmann-fold domains"/>
    <property type="match status" value="1"/>
</dbReference>
<dbReference type="InterPro" id="IPR036291">
    <property type="entry name" value="NAD(P)-bd_dom_sf"/>
</dbReference>
<accession>A0ABD0BFA5</accession>
<dbReference type="InterPro" id="IPR014710">
    <property type="entry name" value="RmlC-like_jellyroll"/>
</dbReference>
<proteinExistence type="inferred from homology"/>
<feature type="site" description="Participates in a stacking interaction with the thymidine ring of dTDP-4-oxo-6-deoxyglucose" evidence="4">
    <location>
        <position position="132"/>
    </location>
</feature>
<evidence type="ECO:0000256" key="4">
    <source>
        <dbReference type="PIRSR" id="PIRSR600888-3"/>
    </source>
</evidence>
<dbReference type="Proteomes" id="UP001205910">
    <property type="component" value="Unassembled WGS sequence"/>
</dbReference>
<dbReference type="InterPro" id="IPR000888">
    <property type="entry name" value="RmlC-like"/>
</dbReference>
<dbReference type="Pfam" id="PF04321">
    <property type="entry name" value="RmlD_sub_bind"/>
    <property type="match status" value="1"/>
</dbReference>
<evidence type="ECO:0000256" key="5">
    <source>
        <dbReference type="RuleBase" id="RU364082"/>
    </source>
</evidence>
<organism evidence="7 8">
    <name type="scientific">Corynebacterium ulcerans</name>
    <dbReference type="NCBI Taxonomy" id="65058"/>
    <lineage>
        <taxon>Bacteria</taxon>
        <taxon>Bacillati</taxon>
        <taxon>Actinomycetota</taxon>
        <taxon>Actinomycetes</taxon>
        <taxon>Mycobacteriales</taxon>
        <taxon>Corynebacteriaceae</taxon>
        <taxon>Corynebacterium</taxon>
    </lineage>
</organism>
<comment type="pathway">
    <text evidence="5">Carbohydrate biosynthesis; dTDP-L-rhamnose biosynthesis.</text>
</comment>
<dbReference type="GO" id="GO:0008831">
    <property type="term" value="F:dTDP-4-dehydrorhamnose reductase activity"/>
    <property type="evidence" value="ECO:0007669"/>
    <property type="project" value="UniProtKB-EC"/>
</dbReference>
<dbReference type="AlphaFoldDB" id="A0ABD0BFA5"/>
<dbReference type="EC" id="1.1.1.133" evidence="5"/>
<dbReference type="RefSeq" id="WP_041476947.1">
    <property type="nucleotide sequence ID" value="NZ_AP019662.1"/>
</dbReference>
<keyword evidence="5" id="KW-0560">Oxidoreductase</keyword>
<dbReference type="EMBL" id="BQFK01000001">
    <property type="protein sequence ID" value="GJJ42242.1"/>
    <property type="molecule type" value="Genomic_DNA"/>
</dbReference>
<dbReference type="NCBIfam" id="TIGR01214">
    <property type="entry name" value="rmlD"/>
    <property type="match status" value="1"/>
</dbReference>
<protein>
    <recommendedName>
        <fullName evidence="5">dTDP-4-dehydrorhamnose reductase</fullName>
        <ecNumber evidence="5">1.1.1.133</ecNumber>
    </recommendedName>
</protein>
<evidence type="ECO:0000256" key="1">
    <source>
        <dbReference type="ARBA" id="ARBA00010154"/>
    </source>
</evidence>
<dbReference type="Gene3D" id="3.90.25.10">
    <property type="entry name" value="UDP-galactose 4-epimerase, domain 1"/>
    <property type="match status" value="1"/>
</dbReference>
<evidence type="ECO:0000313" key="8">
    <source>
        <dbReference type="Proteomes" id="UP001205910"/>
    </source>
</evidence>
<dbReference type="CDD" id="cd05254">
    <property type="entry name" value="dTDP_HR_like_SDR_e"/>
    <property type="match status" value="1"/>
</dbReference>
<dbReference type="InterPro" id="IPR029903">
    <property type="entry name" value="RmlD-like-bd"/>
</dbReference>
<keyword evidence="5" id="KW-0521">NADP</keyword>
<dbReference type="SUPFAM" id="SSF51182">
    <property type="entry name" value="RmlC-like cupins"/>
    <property type="match status" value="1"/>
</dbReference>
<sequence>MKIETCPIQGMMVIHLDLHEDARGWFKENWQESKLADLGFSGFRPVQNNISFNAEVGVTRGLHAEPWDKYVSVATGSVFGAWCDLREGSATFGATFTLTITPEIAVFVPRGVANGFQALEPTAYTYLVNDHWSPDAHYSFVNLADPTLSISWPIPLDQATLSEKDLVHPPLASAIPVPAKKMLITGGNGQLGQALKKVFPHAEICSHAELDITADITEARRWADYSVIINAAAYTAVDAAETDSATAWRTNAEAPARLAAIAARYGITLVHISSDYVFDGTHPVHTEHEPFTPLSVYGQSKAAGDTAVSVAPQHYVVRTSWVVGEGKNFVSTMASLAARGVSPQVVDDQLGRLTFTDDLAAGIQFLLDNHAPYGVYNLSNSGEVVSWAQIAQRVFELAGRSASDVQPLSTAEYFADAVTAAPRPQHSALDLSKITELGFSPRDWQDVLAHYYARYCSLDCAAPDTKET</sequence>
<reference evidence="7 8" key="1">
    <citation type="submission" date="2021-11" db="EMBL/GenBank/DDBJ databases">
        <title>Whole genome sequences of diphtheriae toxin producing Corynebacterium ulcerans isolates from cats in Osaka, Japan.</title>
        <authorList>
            <person name="Umeda K."/>
            <person name="Hirai Y."/>
        </authorList>
    </citation>
    <scope>NUCLEOTIDE SEQUENCE [LARGE SCALE GENOMIC DNA]</scope>
    <source>
        <strain evidence="7 8">12109B-1</strain>
    </source>
</reference>
<name>A0ABD0BFA5_CORUL</name>
<feature type="active site" description="Proton acceptor" evidence="3">
    <location>
        <position position="63"/>
    </location>
</feature>
<evidence type="ECO:0000256" key="3">
    <source>
        <dbReference type="PIRSR" id="PIRSR600888-1"/>
    </source>
</evidence>
<evidence type="ECO:0000256" key="2">
    <source>
        <dbReference type="ARBA" id="ARBA00010944"/>
    </source>
</evidence>
<dbReference type="Pfam" id="PF00908">
    <property type="entry name" value="dTDP_sugar_isom"/>
    <property type="match status" value="1"/>
</dbReference>
<feature type="domain" description="RmlD-like substrate binding" evidence="6">
    <location>
        <begin position="181"/>
        <end position="455"/>
    </location>
</feature>
<evidence type="ECO:0000313" key="7">
    <source>
        <dbReference type="EMBL" id="GJJ42242.1"/>
    </source>
</evidence>
<dbReference type="InterPro" id="IPR011051">
    <property type="entry name" value="RmlC_Cupin_sf"/>
</dbReference>
<feature type="active site" description="Proton donor" evidence="3">
    <location>
        <position position="126"/>
    </location>
</feature>
<evidence type="ECO:0000259" key="6">
    <source>
        <dbReference type="Pfam" id="PF04321"/>
    </source>
</evidence>
<dbReference type="KEGG" id="cuz:Cul05146_0300"/>
<comment type="caution">
    <text evidence="7">The sequence shown here is derived from an EMBL/GenBank/DDBJ whole genome shotgun (WGS) entry which is preliminary data.</text>
</comment>
<dbReference type="PANTHER" id="PTHR10491">
    <property type="entry name" value="DTDP-4-DEHYDRORHAMNOSE REDUCTASE"/>
    <property type="match status" value="1"/>
</dbReference>
<dbReference type="Gene3D" id="3.40.50.720">
    <property type="entry name" value="NAD(P)-binding Rossmann-like Domain"/>
    <property type="match status" value="1"/>
</dbReference>
<dbReference type="Gene3D" id="2.60.120.10">
    <property type="entry name" value="Jelly Rolls"/>
    <property type="match status" value="1"/>
</dbReference>
<dbReference type="InterPro" id="IPR005913">
    <property type="entry name" value="dTDP_dehydrorham_reduct"/>
</dbReference>
<gene>
    <name evidence="7" type="ORF">CULCOIPH005_04310</name>
</gene>
<comment type="similarity">
    <text evidence="1">Belongs to the dTDP-4-dehydrorhamnose 3,5-epimerase family.</text>
</comment>
<dbReference type="PANTHER" id="PTHR10491:SF4">
    <property type="entry name" value="METHIONINE ADENOSYLTRANSFERASE 2 SUBUNIT BETA"/>
    <property type="match status" value="1"/>
</dbReference>